<name>A0A177BD12_9BILA</name>
<gene>
    <name evidence="2" type="ORF">A3Q56_00003</name>
</gene>
<evidence type="ECO:0000256" key="1">
    <source>
        <dbReference type="SAM" id="MobiDB-lite"/>
    </source>
</evidence>
<accession>A0A177BD12</accession>
<dbReference type="Proteomes" id="UP000078046">
    <property type="component" value="Unassembled WGS sequence"/>
</dbReference>
<organism evidence="2 3">
    <name type="scientific">Intoshia linei</name>
    <dbReference type="NCBI Taxonomy" id="1819745"/>
    <lineage>
        <taxon>Eukaryota</taxon>
        <taxon>Metazoa</taxon>
        <taxon>Spiralia</taxon>
        <taxon>Lophotrochozoa</taxon>
        <taxon>Mesozoa</taxon>
        <taxon>Orthonectida</taxon>
        <taxon>Rhopaluridae</taxon>
        <taxon>Intoshia</taxon>
    </lineage>
</organism>
<proteinExistence type="predicted"/>
<evidence type="ECO:0000313" key="3">
    <source>
        <dbReference type="Proteomes" id="UP000078046"/>
    </source>
</evidence>
<protein>
    <submittedName>
        <fullName evidence="2">Uncharacterized protein</fullName>
    </submittedName>
</protein>
<feature type="region of interest" description="Disordered" evidence="1">
    <location>
        <begin position="1"/>
        <end position="25"/>
    </location>
</feature>
<reference evidence="2 3" key="1">
    <citation type="submission" date="2016-04" db="EMBL/GenBank/DDBJ databases">
        <title>The genome of Intoshia linei affirms orthonectids as highly simplified spiralians.</title>
        <authorList>
            <person name="Mikhailov K.V."/>
            <person name="Slusarev G.S."/>
            <person name="Nikitin M.A."/>
            <person name="Logacheva M.D."/>
            <person name="Penin A."/>
            <person name="Aleoshin V."/>
            <person name="Panchin Y.V."/>
        </authorList>
    </citation>
    <scope>NUCLEOTIDE SEQUENCE [LARGE SCALE GENOMIC DNA]</scope>
    <source>
        <strain evidence="2">Intl2013</strain>
        <tissue evidence="2">Whole animal</tissue>
    </source>
</reference>
<sequence>MTINTQKKRIGDVRGPQPNSVGIVSRPWKKMNDSTARINKLKLITEMIEDRKKEMTKERNQMIRNQWFLKDNKEFDDSEISNLVNSYRNDTNLQLEERRLK</sequence>
<dbReference type="EMBL" id="LWCA01000001">
    <property type="protein sequence ID" value="OAF72188.1"/>
    <property type="molecule type" value="Genomic_DNA"/>
</dbReference>
<comment type="caution">
    <text evidence="2">The sequence shown here is derived from an EMBL/GenBank/DDBJ whole genome shotgun (WGS) entry which is preliminary data.</text>
</comment>
<dbReference type="AlphaFoldDB" id="A0A177BD12"/>
<keyword evidence="3" id="KW-1185">Reference proteome</keyword>
<evidence type="ECO:0000313" key="2">
    <source>
        <dbReference type="EMBL" id="OAF72188.1"/>
    </source>
</evidence>